<proteinExistence type="predicted"/>
<comment type="caution">
    <text evidence="1">The sequence shown here is derived from an EMBL/GenBank/DDBJ whole genome shotgun (WGS) entry which is preliminary data.</text>
</comment>
<organism evidence="1 2">
    <name type="scientific">Drouetiella hepatica Uher 2000/2452</name>
    <dbReference type="NCBI Taxonomy" id="904376"/>
    <lineage>
        <taxon>Bacteria</taxon>
        <taxon>Bacillati</taxon>
        <taxon>Cyanobacteriota</taxon>
        <taxon>Cyanophyceae</taxon>
        <taxon>Oculatellales</taxon>
        <taxon>Oculatellaceae</taxon>
        <taxon>Drouetiella</taxon>
    </lineage>
</organism>
<gene>
    <name evidence="1" type="ORF">KME15_22215</name>
</gene>
<dbReference type="Proteomes" id="UP000757435">
    <property type="component" value="Unassembled WGS sequence"/>
</dbReference>
<reference evidence="1" key="2">
    <citation type="journal article" date="2022" name="Microbiol. Resour. Announc.">
        <title>Metagenome Sequencing to Explore Phylogenomics of Terrestrial Cyanobacteria.</title>
        <authorList>
            <person name="Ward R.D."/>
            <person name="Stajich J.E."/>
            <person name="Johansen J.R."/>
            <person name="Huntemann M."/>
            <person name="Clum A."/>
            <person name="Foster B."/>
            <person name="Foster B."/>
            <person name="Roux S."/>
            <person name="Palaniappan K."/>
            <person name="Varghese N."/>
            <person name="Mukherjee S."/>
            <person name="Reddy T.B.K."/>
            <person name="Daum C."/>
            <person name="Copeland A."/>
            <person name="Chen I.A."/>
            <person name="Ivanova N.N."/>
            <person name="Kyrpides N.C."/>
            <person name="Shapiro N."/>
            <person name="Eloe-Fadrosh E.A."/>
            <person name="Pietrasiak N."/>
        </authorList>
    </citation>
    <scope>NUCLEOTIDE SEQUENCE</scope>
    <source>
        <strain evidence="1">UHER 2000/2452</strain>
    </source>
</reference>
<evidence type="ECO:0000313" key="1">
    <source>
        <dbReference type="EMBL" id="MBW4661399.1"/>
    </source>
</evidence>
<evidence type="ECO:0000313" key="2">
    <source>
        <dbReference type="Proteomes" id="UP000757435"/>
    </source>
</evidence>
<dbReference type="EMBL" id="JAHHHD010000036">
    <property type="protein sequence ID" value="MBW4661399.1"/>
    <property type="molecule type" value="Genomic_DNA"/>
</dbReference>
<accession>A0A951UQ12</accession>
<dbReference type="AlphaFoldDB" id="A0A951UQ12"/>
<protein>
    <submittedName>
        <fullName evidence="1">Uncharacterized protein</fullName>
    </submittedName>
</protein>
<reference evidence="1" key="1">
    <citation type="submission" date="2021-05" db="EMBL/GenBank/DDBJ databases">
        <authorList>
            <person name="Pietrasiak N."/>
            <person name="Ward R."/>
            <person name="Stajich J.E."/>
            <person name="Kurbessoian T."/>
        </authorList>
    </citation>
    <scope>NUCLEOTIDE SEQUENCE</scope>
    <source>
        <strain evidence="1">UHER 2000/2452</strain>
    </source>
</reference>
<name>A0A951UQ12_9CYAN</name>
<sequence length="310" mass="35177">MTNASSMTALDRVEQFIEANPHLYRKLCFWSGKRNAESPIAQVREYLMQLVIAPDPHADTALLIEKWSGILSLPERSGITSLSPIAIGDYSQSVNWYRLAQGEYSVLNEPVLHEICYQGQQQATITLNRYGCLVLNAEHLLIVDVDLGVPQFANPRDCPVNCQVALSQRQAIGALHLIVEQYPHLGFRVYHTRNGLRYFCTTQEFDPLERQTQRLMQNLYVDPLYAKLCKFQATFRARLQPKPWRVEVEADPERFVYDPITGIVLPVSSAYAVCHLIKIIGEPQILPQFEQAIQVHDAYCGVSHLGLQLA</sequence>